<evidence type="ECO:0008006" key="3">
    <source>
        <dbReference type="Google" id="ProtNLM"/>
    </source>
</evidence>
<dbReference type="CDD" id="cd00063">
    <property type="entry name" value="FN3"/>
    <property type="match status" value="1"/>
</dbReference>
<dbReference type="InterPro" id="IPR011042">
    <property type="entry name" value="6-blade_b-propeller_TolB-like"/>
</dbReference>
<proteinExistence type="predicted"/>
<dbReference type="SUPFAM" id="SSF48239">
    <property type="entry name" value="Terpenoid cyclases/Protein prenyltransferases"/>
    <property type="match status" value="1"/>
</dbReference>
<dbReference type="Gene3D" id="2.120.10.30">
    <property type="entry name" value="TolB, C-terminal domain"/>
    <property type="match status" value="1"/>
</dbReference>
<name>A0A3A4R618_9BACT</name>
<dbReference type="AlphaFoldDB" id="A0A3A4R618"/>
<sequence length="1239" mass="138875">MYGDTDNDTVIYDSNYESDNDSITSPLATMIVTESLMQARDILSNEGLVQTLDTKLEKSLNWIQTQEFNNTEYIARQIVVLSHAGMNCDLLLEKLMTFKNDDGGWGENNGYKTNPTDTIWAVRALLSAGYMNDEVIQKALSVLISHTSKDPESSQDTYRWSTFHPALNGSVWENREDSSIITAYVYETLKEHNDYLESLFPITYDSNFLDFGSTPLPTVSEIEELTNDGKTFLETQLATMLDNDSPIQEKAIVTSALRRYNSTNATVNGAISENENDSISALESLIDNEGSCLSDPYLTGLILKSIYENSAPIPVISNISISQQCIDVDISTNWNDICFYVKKRDELKFVSFDSKTNTTGSLTEIVSETIPFTLSDEDKYAVLVDNRVWQEAEYSSSGIKDIAIYNKDLRLLDCDGEIIQNNAILSSTEAQTIYIQQKIHNLSKTIVGNITMSVNSSQGSTLKLLPYARYSYSQIFTVPANTKGSVNITVSADVSGDPDNDNNSAATILYIINTEFENESTNITLGAPTNLTYNVLNDNTIQLSWQAPLDQNVFGYQLATYDNDTQATEFFATTLQTSAKYTLTTVPETIRVYSLDNDSKRSLDCASLYITATKLENNDSTDPYVMISSPVTGHLISTIKDNDSGSSYKTLSVFGTVSDDLFGSYQLKLIDSQSNEFPATIPNSTIPVINGFLGSFDLDNESITSGTYTLQVTATDLANNSKTGSISIKIYKWDKNSIFEGNYCAAPSWNPDSVTEPELVFCSTKLSSTSNDDDYTENLWKWDDGGLTQFTDTFVNDMEPAWFDNDSIVFASYRYGARNLVIQSSQSENIINVLYDLNFNHYFEDAEFTLLDAEGNQEYYQKSFYNPDCKKIGNTKYIIASDELGELVMLVTQDYSTTGIEYYSLTLDLTDNDGKNFILADNPSIYIDDDNKAKILFEGYTLELPKNYQEENYYINSDIYSLEFNPPPFNVSETQLGNSQIPSTSPNNFMADNLFAFGPYTAQYDGIANQVKLYIARVDASSIVEIALYLDNDGDYPGEKLEQTYARTFATTSTASTETFQFENDIEIHKDQTYWLVVHCNSNGIQTKWGSGDTRYWISGFSSLPDEFPYTNNTSPHRVTIYIDYQTSLFVSLHQVTDTQNESEKSPIHLSSSIKSIFGVDIAYTSDKDLNDDGKYDSNIYFANSEILPLSGSPITNATTESDGVLDGLDFKNSRLSYEETFINDNDTPEHRIWYFEMQ</sequence>
<evidence type="ECO:0000313" key="1">
    <source>
        <dbReference type="EMBL" id="RJP60402.1"/>
    </source>
</evidence>
<protein>
    <recommendedName>
        <fullName evidence="3">Fibronectin type-III domain-containing protein</fullName>
    </recommendedName>
</protein>
<reference evidence="1 2" key="1">
    <citation type="journal article" date="2017" name="ISME J.">
        <title>Energy and carbon metabolisms in a deep terrestrial subsurface fluid microbial community.</title>
        <authorList>
            <person name="Momper L."/>
            <person name="Jungbluth S.P."/>
            <person name="Lee M.D."/>
            <person name="Amend J.P."/>
        </authorList>
    </citation>
    <scope>NUCLEOTIDE SEQUENCE [LARGE SCALE GENOMIC DNA]</scope>
    <source>
        <strain evidence="1">SURF_26</strain>
    </source>
</reference>
<dbReference type="InterPro" id="IPR036116">
    <property type="entry name" value="FN3_sf"/>
</dbReference>
<dbReference type="SUPFAM" id="SSF49265">
    <property type="entry name" value="Fibronectin type III"/>
    <property type="match status" value="1"/>
</dbReference>
<dbReference type="InterPro" id="IPR008930">
    <property type="entry name" value="Terpenoid_cyclase/PrenylTrfase"/>
</dbReference>
<accession>A0A3A4R618</accession>
<comment type="caution">
    <text evidence="1">The sequence shown here is derived from an EMBL/GenBank/DDBJ whole genome shotgun (WGS) entry which is preliminary data.</text>
</comment>
<dbReference type="InterPro" id="IPR003961">
    <property type="entry name" value="FN3_dom"/>
</dbReference>
<dbReference type="Gene3D" id="1.50.10.20">
    <property type="match status" value="1"/>
</dbReference>
<dbReference type="EMBL" id="QZJZ01000030">
    <property type="protein sequence ID" value="RJP60402.1"/>
    <property type="molecule type" value="Genomic_DNA"/>
</dbReference>
<evidence type="ECO:0000313" key="2">
    <source>
        <dbReference type="Proteomes" id="UP000266426"/>
    </source>
</evidence>
<gene>
    <name evidence="1" type="ORF">C4541_04050</name>
</gene>
<organism evidence="1 2">
    <name type="scientific">Candidatus Auribacter fodinae</name>
    <dbReference type="NCBI Taxonomy" id="2093366"/>
    <lineage>
        <taxon>Bacteria</taxon>
        <taxon>Pseudomonadati</taxon>
        <taxon>Candidatus Auribacterota</taxon>
        <taxon>Candidatus Auribacteria</taxon>
        <taxon>Candidatus Auribacterales</taxon>
        <taxon>Candidatus Auribacteraceae</taxon>
        <taxon>Candidatus Auribacter</taxon>
    </lineage>
</organism>
<dbReference type="InterPro" id="IPR013783">
    <property type="entry name" value="Ig-like_fold"/>
</dbReference>
<dbReference type="Gene3D" id="2.60.40.10">
    <property type="entry name" value="Immunoglobulins"/>
    <property type="match status" value="1"/>
</dbReference>
<dbReference type="Proteomes" id="UP000266426">
    <property type="component" value="Unassembled WGS sequence"/>
</dbReference>